<protein>
    <submittedName>
        <fullName evidence="3">Uncharacterized protein</fullName>
    </submittedName>
</protein>
<feature type="region of interest" description="Disordered" evidence="2">
    <location>
        <begin position="1"/>
        <end position="61"/>
    </location>
</feature>
<name>U4LRT0_PYROM</name>
<evidence type="ECO:0000313" key="4">
    <source>
        <dbReference type="Proteomes" id="UP000018144"/>
    </source>
</evidence>
<gene>
    <name evidence="3" type="ORF">PCON_04389</name>
</gene>
<dbReference type="OMA" id="HQTNIDK"/>
<proteinExistence type="predicted"/>
<feature type="coiled-coil region" evidence="1">
    <location>
        <begin position="125"/>
        <end position="287"/>
    </location>
</feature>
<feature type="compositionally biased region" description="Basic and acidic residues" evidence="2">
    <location>
        <begin position="1"/>
        <end position="17"/>
    </location>
</feature>
<keyword evidence="1" id="KW-0175">Coiled coil</keyword>
<feature type="compositionally biased region" description="Polar residues" evidence="2">
    <location>
        <begin position="52"/>
        <end position="61"/>
    </location>
</feature>
<dbReference type="EMBL" id="HF936636">
    <property type="protein sequence ID" value="CCX34871.1"/>
    <property type="molecule type" value="Genomic_DNA"/>
</dbReference>
<evidence type="ECO:0000256" key="1">
    <source>
        <dbReference type="SAM" id="Coils"/>
    </source>
</evidence>
<sequence>MNGSFHDHYDNHGHDMMSEPPSSPPQEIPLSPQRNGSVSHQHLEAFDGSNGGLATSPTRMTTGKSGRVIEKLMAENDRLRRELKVETTAREEERKAKEAIRQSRDSLQSTNANLILQNNIDKGSLARKDRKIEELKAERDFEREQRLEVDIRAKMLIKEGDVQVQELKNMLNREKEQRLLAVNQYDTVREGFQRLSDSYKQRVERLRAQLDALGSEREKDHAFLMRLEVTVEQQRQELEKLRLAKNKITERCESTINEAQSEMRRIRRTAELQEKKLDETVEAAEETVKSMRHLIGIEKAFRPE</sequence>
<evidence type="ECO:0000313" key="3">
    <source>
        <dbReference type="EMBL" id="CCX34871.1"/>
    </source>
</evidence>
<dbReference type="eggNOG" id="ENOG502S77X">
    <property type="taxonomic scope" value="Eukaryota"/>
</dbReference>
<keyword evidence="4" id="KW-1185">Reference proteome</keyword>
<evidence type="ECO:0000256" key="2">
    <source>
        <dbReference type="SAM" id="MobiDB-lite"/>
    </source>
</evidence>
<dbReference type="STRING" id="1076935.U4LRT0"/>
<feature type="coiled-coil region" evidence="1">
    <location>
        <begin position="69"/>
        <end position="96"/>
    </location>
</feature>
<dbReference type="AlphaFoldDB" id="U4LRT0"/>
<reference evidence="3 4" key="1">
    <citation type="journal article" date="2013" name="PLoS Genet.">
        <title>The genome and development-dependent transcriptomes of Pyronema confluens: a window into fungal evolution.</title>
        <authorList>
            <person name="Traeger S."/>
            <person name="Altegoer F."/>
            <person name="Freitag M."/>
            <person name="Gabaldon T."/>
            <person name="Kempken F."/>
            <person name="Kumar A."/>
            <person name="Marcet-Houben M."/>
            <person name="Poggeler S."/>
            <person name="Stajich J.E."/>
            <person name="Nowrousian M."/>
        </authorList>
    </citation>
    <scope>NUCLEOTIDE SEQUENCE [LARGE SCALE GENOMIC DNA]</scope>
    <source>
        <strain evidence="4">CBS 100304</strain>
        <tissue evidence="3">Vegetative mycelium</tissue>
    </source>
</reference>
<accession>U4LRT0</accession>
<dbReference type="Proteomes" id="UP000018144">
    <property type="component" value="Unassembled WGS sequence"/>
</dbReference>
<dbReference type="OrthoDB" id="3918393at2759"/>
<organism evidence="3 4">
    <name type="scientific">Pyronema omphalodes (strain CBS 100304)</name>
    <name type="common">Pyronema confluens</name>
    <dbReference type="NCBI Taxonomy" id="1076935"/>
    <lineage>
        <taxon>Eukaryota</taxon>
        <taxon>Fungi</taxon>
        <taxon>Dikarya</taxon>
        <taxon>Ascomycota</taxon>
        <taxon>Pezizomycotina</taxon>
        <taxon>Pezizomycetes</taxon>
        <taxon>Pezizales</taxon>
        <taxon>Pyronemataceae</taxon>
        <taxon>Pyronema</taxon>
    </lineage>
</organism>